<dbReference type="NCBIfam" id="TIGR02780">
    <property type="entry name" value="TrbJ_Ti"/>
    <property type="match status" value="1"/>
</dbReference>
<keyword evidence="4" id="KW-1185">Reference proteome</keyword>
<evidence type="ECO:0000313" key="3">
    <source>
        <dbReference type="EMBL" id="AJA11517.1"/>
    </source>
</evidence>
<feature type="coiled-coil region" evidence="1">
    <location>
        <begin position="46"/>
        <end position="105"/>
    </location>
</feature>
<keyword evidence="1" id="KW-0175">Coiled coil</keyword>
<proteinExistence type="predicted"/>
<dbReference type="EMBL" id="CP009122">
    <property type="protein sequence ID" value="AJA11517.1"/>
    <property type="molecule type" value="Genomic_DNA"/>
</dbReference>
<feature type="chain" id="PRO_5002031031" evidence="2">
    <location>
        <begin position="25"/>
        <end position="238"/>
    </location>
</feature>
<dbReference type="KEGG" id="sphk:SKP52_23375"/>
<evidence type="ECO:0000256" key="2">
    <source>
        <dbReference type="SAM" id="SignalP"/>
    </source>
</evidence>
<dbReference type="NCBIfam" id="NF010448">
    <property type="entry name" value="PRK13874.1"/>
    <property type="match status" value="1"/>
</dbReference>
<name>A0A0A7PTU7_9SPHN</name>
<reference evidence="3 4" key="1">
    <citation type="journal article" date="2015" name="Int. J. Syst. Evol. Microbiol.">
        <title>Description of Sphingopyxis fribergensis sp. nov. - a soil bacterium with the ability to degrade styrene and phenylacetic acid.</title>
        <authorList>
            <person name="Oelschlagel M."/>
            <person name="Ruckert C."/>
            <person name="Kalinowski J."/>
            <person name="Schmidt G."/>
            <person name="Schlomann M."/>
            <person name="Tischler D."/>
        </authorList>
    </citation>
    <scope>NUCLEOTIDE SEQUENCE [LARGE SCALE GENOMIC DNA]</scope>
    <source>
        <strain evidence="3 4">Kp5.2</strain>
    </source>
</reference>
<organism evidence="3 4">
    <name type="scientific">Sphingopyxis fribergensis</name>
    <dbReference type="NCBI Taxonomy" id="1515612"/>
    <lineage>
        <taxon>Bacteria</taxon>
        <taxon>Pseudomonadati</taxon>
        <taxon>Pseudomonadota</taxon>
        <taxon>Alphaproteobacteria</taxon>
        <taxon>Sphingomonadales</taxon>
        <taxon>Sphingomonadaceae</taxon>
        <taxon>Sphingopyxis</taxon>
    </lineage>
</organism>
<dbReference type="InterPro" id="IPR014147">
    <property type="entry name" value="T4SS_TrbJ"/>
</dbReference>
<dbReference type="OrthoDB" id="9807335at2"/>
<evidence type="ECO:0000256" key="1">
    <source>
        <dbReference type="SAM" id="Coils"/>
    </source>
</evidence>
<keyword evidence="2" id="KW-0732">Signal</keyword>
<feature type="signal peptide" evidence="2">
    <location>
        <begin position="1"/>
        <end position="24"/>
    </location>
</feature>
<dbReference type="HOGENOM" id="CLU_065326_1_0_5"/>
<dbReference type="STRING" id="1515612.SKP52_23375"/>
<gene>
    <name evidence="3" type="ORF">SKP52_23375</name>
</gene>
<protein>
    <submittedName>
        <fullName evidence="3">Conjugal transfer protein TrbJ</fullName>
    </submittedName>
</protein>
<dbReference type="Proteomes" id="UP000030907">
    <property type="component" value="Chromosome"/>
</dbReference>
<accession>A0A0A7PTU7</accession>
<dbReference type="AlphaFoldDB" id="A0A0A7PTU7"/>
<dbReference type="RefSeq" id="WP_037553367.1">
    <property type="nucleotide sequence ID" value="NZ_CP009122.1"/>
</dbReference>
<sequence length="238" mass="24921">MKKNIVRAVAAAALVLLPVSGAMLAVPASAQLGGIVHDPRNYSQNILTAARTLEQINNQIKQLQNQATSLMNEAKNLNSLPTSTLGTLEAQVDQTRQLLAQAEGIAFNVSDIQKGFEARYKGGALTGSAAEMVANAEARWKDSVGAFEDAMKVQAGIVTNMGGTRTSISTIVGASQSATGALQAAQAGNQLLAIQSQQIADLAAVMSAQGRAEMLDAARAAAAEAEGRERFRRFRKGN</sequence>
<evidence type="ECO:0000313" key="4">
    <source>
        <dbReference type="Proteomes" id="UP000030907"/>
    </source>
</evidence>